<comment type="caution">
    <text evidence="1">The sequence shown here is derived from an EMBL/GenBank/DDBJ whole genome shotgun (WGS) entry which is preliminary data.</text>
</comment>
<gene>
    <name evidence="1" type="ORF">MAMC_00617</name>
</gene>
<sequence length="138" mass="14945">MGVSGFLLDLMVEVLGRLAQRRVLPTDFVCEVADGVGFSAQYLLVFLDCRSILSKAPAVIPKPLPLFRVKSSVSLGTEKVFFVLLVERKELFTAALEDVQMPASLSDNGEGGGVISPRFFAKRAHGPLRMAEEMGAMA</sequence>
<proteinExistence type="predicted"/>
<accession>A0A5E6MHJ7</accession>
<dbReference type="Proteomes" id="UP000381693">
    <property type="component" value="Unassembled WGS sequence"/>
</dbReference>
<dbReference type="EMBL" id="CABFUZ020000089">
    <property type="protein sequence ID" value="VVM05485.1"/>
    <property type="molecule type" value="Genomic_DNA"/>
</dbReference>
<reference evidence="1" key="1">
    <citation type="submission" date="2019-09" db="EMBL/GenBank/DDBJ databases">
        <authorList>
            <person name="Cremers G."/>
        </authorList>
    </citation>
    <scope>NUCLEOTIDE SEQUENCE [LARGE SCALE GENOMIC DNA]</scope>
    <source>
        <strain evidence="1">3B</strain>
    </source>
</reference>
<dbReference type="AlphaFoldDB" id="A0A5E6MHJ7"/>
<organism evidence="1 2">
    <name type="scientific">Methylacidimicrobium cyclopophantes</name>
    <dbReference type="NCBI Taxonomy" id="1041766"/>
    <lineage>
        <taxon>Bacteria</taxon>
        <taxon>Pseudomonadati</taxon>
        <taxon>Verrucomicrobiota</taxon>
        <taxon>Methylacidimicrobium</taxon>
    </lineage>
</organism>
<evidence type="ECO:0000313" key="1">
    <source>
        <dbReference type="EMBL" id="VVM05485.1"/>
    </source>
</evidence>
<keyword evidence="2" id="KW-1185">Reference proteome</keyword>
<name>A0A5E6MHJ7_9BACT</name>
<protein>
    <submittedName>
        <fullName evidence="1">Uncharacterized protein</fullName>
    </submittedName>
</protein>
<evidence type="ECO:0000313" key="2">
    <source>
        <dbReference type="Proteomes" id="UP000381693"/>
    </source>
</evidence>